<dbReference type="Pfam" id="PF00665">
    <property type="entry name" value="rve"/>
    <property type="match status" value="1"/>
</dbReference>
<dbReference type="PROSITE" id="PS50994">
    <property type="entry name" value="INTEGRASE"/>
    <property type="match status" value="1"/>
</dbReference>
<dbReference type="RefSeq" id="WP_209379329.1">
    <property type="nucleotide sequence ID" value="NZ_JAGIZB010000008.1"/>
</dbReference>
<dbReference type="NCBIfam" id="NF033577">
    <property type="entry name" value="transpos_IS481"/>
    <property type="match status" value="1"/>
</dbReference>
<keyword evidence="4" id="KW-1185">Reference proteome</keyword>
<dbReference type="PANTHER" id="PTHR35004:SF7">
    <property type="entry name" value="INTEGRASE PROTEIN"/>
    <property type="match status" value="1"/>
</dbReference>
<gene>
    <name evidence="3" type="ORF">J8J14_09815</name>
</gene>
<dbReference type="InterPro" id="IPR036397">
    <property type="entry name" value="RNaseH_sf"/>
</dbReference>
<dbReference type="InterPro" id="IPR047656">
    <property type="entry name" value="IS481-like_transpos"/>
</dbReference>
<feature type="region of interest" description="Disordered" evidence="1">
    <location>
        <begin position="1"/>
        <end position="23"/>
    </location>
</feature>
<reference evidence="3 4" key="1">
    <citation type="submission" date="2021-03" db="EMBL/GenBank/DDBJ databases">
        <authorList>
            <person name="So Y."/>
        </authorList>
    </citation>
    <scope>NUCLEOTIDE SEQUENCE [LARGE SCALE GENOMIC DNA]</scope>
    <source>
        <strain evidence="3 4">SSH11</strain>
    </source>
</reference>
<organism evidence="3 4">
    <name type="scientific">Pararoseomonas baculiformis</name>
    <dbReference type="NCBI Taxonomy" id="2820812"/>
    <lineage>
        <taxon>Bacteria</taxon>
        <taxon>Pseudomonadati</taxon>
        <taxon>Pseudomonadota</taxon>
        <taxon>Alphaproteobacteria</taxon>
        <taxon>Acetobacterales</taxon>
        <taxon>Acetobacteraceae</taxon>
        <taxon>Pararoseomonas</taxon>
    </lineage>
</organism>
<dbReference type="InterPro" id="IPR001584">
    <property type="entry name" value="Integrase_cat-core"/>
</dbReference>
<dbReference type="Gene3D" id="3.30.420.10">
    <property type="entry name" value="Ribonuclease H-like superfamily/Ribonuclease H"/>
    <property type="match status" value="1"/>
</dbReference>
<name>A0ABS4ADJ8_9PROT</name>
<dbReference type="SUPFAM" id="SSF53098">
    <property type="entry name" value="Ribonuclease H-like"/>
    <property type="match status" value="1"/>
</dbReference>
<dbReference type="PANTHER" id="PTHR35004">
    <property type="entry name" value="TRANSPOSASE RV3428C-RELATED"/>
    <property type="match status" value="1"/>
</dbReference>
<feature type="domain" description="Integrase catalytic" evidence="2">
    <location>
        <begin position="127"/>
        <end position="302"/>
    </location>
</feature>
<accession>A0ABS4ADJ8</accession>
<sequence length="322" mass="36085">MAGGLHGSARTTPRVRAELQASKEGSRTLAARYGLNPKTVAKWRGRTGTADAPMGPARPRSTVLTEAEEAIVVEFRRRTLLPLDDVLGCLRETIPALSRSALHRCLARHGISRLPRSEEKASQRKRFAETTIGYVHIDVCELRLADGKLFMFLAIDRVSKFTHVAFLDANTKMNGAAFLREVVAAFPYRIHTVLTDNGMAFADLPKNRNGPTHRYLGAHIFDRVCHEHGIEHRLTKPYHPWTNGQAERMNRTVKDATIKAFHYPGLDALKAHVLAFITACNFAKHLKALRWRTPFQAICNAWTKDPAIFKINPHHLIPGPNT</sequence>
<proteinExistence type="predicted"/>
<dbReference type="Proteomes" id="UP000681594">
    <property type="component" value="Unassembled WGS sequence"/>
</dbReference>
<dbReference type="InterPro" id="IPR012337">
    <property type="entry name" value="RNaseH-like_sf"/>
</dbReference>
<comment type="caution">
    <text evidence="3">The sequence shown here is derived from an EMBL/GenBank/DDBJ whole genome shotgun (WGS) entry which is preliminary data.</text>
</comment>
<evidence type="ECO:0000259" key="2">
    <source>
        <dbReference type="PROSITE" id="PS50994"/>
    </source>
</evidence>
<dbReference type="EMBL" id="JAGIZB010000008">
    <property type="protein sequence ID" value="MBP0445077.1"/>
    <property type="molecule type" value="Genomic_DNA"/>
</dbReference>
<evidence type="ECO:0000313" key="3">
    <source>
        <dbReference type="EMBL" id="MBP0445077.1"/>
    </source>
</evidence>
<protein>
    <submittedName>
        <fullName evidence="3">IS481 family transposase</fullName>
    </submittedName>
</protein>
<evidence type="ECO:0000313" key="4">
    <source>
        <dbReference type="Proteomes" id="UP000681594"/>
    </source>
</evidence>
<evidence type="ECO:0000256" key="1">
    <source>
        <dbReference type="SAM" id="MobiDB-lite"/>
    </source>
</evidence>